<gene>
    <name evidence="1" type="ORF">METZ01_LOCUS92166</name>
</gene>
<accession>A0A381VGB4</accession>
<organism evidence="1">
    <name type="scientific">marine metagenome</name>
    <dbReference type="NCBI Taxonomy" id="408172"/>
    <lineage>
        <taxon>unclassified sequences</taxon>
        <taxon>metagenomes</taxon>
        <taxon>ecological metagenomes</taxon>
    </lineage>
</organism>
<sequence length="74" mass="8656">VLEHVEKFGIYLNIESGQVVRITSPYWFPPEPEWVMVTREVNATLTDIRDSIKSRNLFAEPESVIWGRIPLKEQ</sequence>
<evidence type="ECO:0000313" key="1">
    <source>
        <dbReference type="EMBL" id="SVA39312.1"/>
    </source>
</evidence>
<proteinExistence type="predicted"/>
<feature type="non-terminal residue" evidence="1">
    <location>
        <position position="1"/>
    </location>
</feature>
<name>A0A381VGB4_9ZZZZ</name>
<dbReference type="AlphaFoldDB" id="A0A381VGB4"/>
<reference evidence="1" key="1">
    <citation type="submission" date="2018-05" db="EMBL/GenBank/DDBJ databases">
        <authorList>
            <person name="Lanie J.A."/>
            <person name="Ng W.-L."/>
            <person name="Kazmierczak K.M."/>
            <person name="Andrzejewski T.M."/>
            <person name="Davidsen T.M."/>
            <person name="Wayne K.J."/>
            <person name="Tettelin H."/>
            <person name="Glass J.I."/>
            <person name="Rusch D."/>
            <person name="Podicherti R."/>
            <person name="Tsui H.-C.T."/>
            <person name="Winkler M.E."/>
        </authorList>
    </citation>
    <scope>NUCLEOTIDE SEQUENCE</scope>
</reference>
<protein>
    <submittedName>
        <fullName evidence="1">Uncharacterized protein</fullName>
    </submittedName>
</protein>
<dbReference type="EMBL" id="UINC01008742">
    <property type="protein sequence ID" value="SVA39312.1"/>
    <property type="molecule type" value="Genomic_DNA"/>
</dbReference>